<keyword evidence="2" id="KW-1185">Reference proteome</keyword>
<name>A0A9W4T113_9GLOM</name>
<reference evidence="1" key="1">
    <citation type="submission" date="2022-08" db="EMBL/GenBank/DDBJ databases">
        <authorList>
            <person name="Kallberg Y."/>
            <person name="Tangrot J."/>
            <person name="Rosling A."/>
        </authorList>
    </citation>
    <scope>NUCLEOTIDE SEQUENCE</scope>
    <source>
        <strain evidence="1">Wild A</strain>
    </source>
</reference>
<evidence type="ECO:0000313" key="1">
    <source>
        <dbReference type="EMBL" id="CAI2187860.1"/>
    </source>
</evidence>
<dbReference type="EMBL" id="CAMKVN010004844">
    <property type="protein sequence ID" value="CAI2187860.1"/>
    <property type="molecule type" value="Genomic_DNA"/>
</dbReference>
<evidence type="ECO:0000313" key="2">
    <source>
        <dbReference type="Proteomes" id="UP001153678"/>
    </source>
</evidence>
<accession>A0A9W4T113</accession>
<gene>
    <name evidence="1" type="ORF">FWILDA_LOCUS13292</name>
</gene>
<proteinExistence type="predicted"/>
<protein>
    <submittedName>
        <fullName evidence="1">3759_t:CDS:1</fullName>
    </submittedName>
</protein>
<organism evidence="1 2">
    <name type="scientific">Funneliformis geosporum</name>
    <dbReference type="NCBI Taxonomy" id="1117311"/>
    <lineage>
        <taxon>Eukaryota</taxon>
        <taxon>Fungi</taxon>
        <taxon>Fungi incertae sedis</taxon>
        <taxon>Mucoromycota</taxon>
        <taxon>Glomeromycotina</taxon>
        <taxon>Glomeromycetes</taxon>
        <taxon>Glomerales</taxon>
        <taxon>Glomeraceae</taxon>
        <taxon>Funneliformis</taxon>
    </lineage>
</organism>
<dbReference type="Proteomes" id="UP001153678">
    <property type="component" value="Unassembled WGS sequence"/>
</dbReference>
<comment type="caution">
    <text evidence="1">The sequence shown here is derived from an EMBL/GenBank/DDBJ whole genome shotgun (WGS) entry which is preliminary data.</text>
</comment>
<dbReference type="AlphaFoldDB" id="A0A9W4T113"/>
<sequence>MDRKPNFLKTSEYPTGLELDIPYYEYGFAIEVQGEQHEKYIEFFHRRDPNNFIKQQERDQTQERIMRRELSTPPTYYLYAQYSTPSRKLLLESTKRLSHSVSFVPIFVLGKIARRFDIRCTAKPQKRYYVDKTRFGN</sequence>